<dbReference type="Proteomes" id="UP000324222">
    <property type="component" value="Unassembled WGS sequence"/>
</dbReference>
<reference evidence="1 2" key="1">
    <citation type="submission" date="2019-05" db="EMBL/GenBank/DDBJ databases">
        <title>Another draft genome of Portunus trituberculatus and its Hox gene families provides insights of decapod evolution.</title>
        <authorList>
            <person name="Jeong J.-H."/>
            <person name="Song I."/>
            <person name="Kim S."/>
            <person name="Choi T."/>
            <person name="Kim D."/>
            <person name="Ryu S."/>
            <person name="Kim W."/>
        </authorList>
    </citation>
    <scope>NUCLEOTIDE SEQUENCE [LARGE SCALE GENOMIC DNA]</scope>
    <source>
        <tissue evidence="1">Muscle</tissue>
    </source>
</reference>
<accession>A0A5B7DCA0</accession>
<evidence type="ECO:0000313" key="2">
    <source>
        <dbReference type="Proteomes" id="UP000324222"/>
    </source>
</evidence>
<dbReference type="AlphaFoldDB" id="A0A5B7DCA0"/>
<comment type="caution">
    <text evidence="1">The sequence shown here is derived from an EMBL/GenBank/DDBJ whole genome shotgun (WGS) entry which is preliminary data.</text>
</comment>
<protein>
    <submittedName>
        <fullName evidence="1">Uncharacterized protein</fullName>
    </submittedName>
</protein>
<sequence length="110" mass="12019">MRPSSERVKMAYRSGVCNPHSAIRLAPPLGYHNVQRGSNSHAPPPVTVHLRPPLVFGARELEKDEKKKKIKVIDDSQAKSLKPSGSSPAILYGLPKVHKASVPPPDYGCF</sequence>
<evidence type="ECO:0000313" key="1">
    <source>
        <dbReference type="EMBL" id="MPC18706.1"/>
    </source>
</evidence>
<organism evidence="1 2">
    <name type="scientific">Portunus trituberculatus</name>
    <name type="common">Swimming crab</name>
    <name type="synonym">Neptunus trituberculatus</name>
    <dbReference type="NCBI Taxonomy" id="210409"/>
    <lineage>
        <taxon>Eukaryota</taxon>
        <taxon>Metazoa</taxon>
        <taxon>Ecdysozoa</taxon>
        <taxon>Arthropoda</taxon>
        <taxon>Crustacea</taxon>
        <taxon>Multicrustacea</taxon>
        <taxon>Malacostraca</taxon>
        <taxon>Eumalacostraca</taxon>
        <taxon>Eucarida</taxon>
        <taxon>Decapoda</taxon>
        <taxon>Pleocyemata</taxon>
        <taxon>Brachyura</taxon>
        <taxon>Eubrachyura</taxon>
        <taxon>Portunoidea</taxon>
        <taxon>Portunidae</taxon>
        <taxon>Portuninae</taxon>
        <taxon>Portunus</taxon>
    </lineage>
</organism>
<keyword evidence="2" id="KW-1185">Reference proteome</keyword>
<proteinExistence type="predicted"/>
<name>A0A5B7DCA0_PORTR</name>
<gene>
    <name evidence="1" type="ORF">E2C01_011600</name>
</gene>
<dbReference type="EMBL" id="VSRR010000703">
    <property type="protein sequence ID" value="MPC18706.1"/>
    <property type="molecule type" value="Genomic_DNA"/>
</dbReference>